<evidence type="ECO:0000313" key="3">
    <source>
        <dbReference type="EMBL" id="KAK5643389.1"/>
    </source>
</evidence>
<gene>
    <name evidence="3" type="ORF">RI129_007234</name>
</gene>
<name>A0AAN7VBZ6_9COLE</name>
<feature type="domain" description="WKF" evidence="2">
    <location>
        <begin position="157"/>
        <end position="218"/>
    </location>
</feature>
<accession>A0AAN7VBZ6</accession>
<reference evidence="3 4" key="1">
    <citation type="journal article" date="2024" name="Insects">
        <title>An Improved Chromosome-Level Genome Assembly of the Firefly Pyrocoelia pectoralis.</title>
        <authorList>
            <person name="Fu X."/>
            <person name="Meyer-Rochow V.B."/>
            <person name="Ballantyne L."/>
            <person name="Zhu X."/>
        </authorList>
    </citation>
    <scope>NUCLEOTIDE SEQUENCE [LARGE SCALE GENOMIC DNA]</scope>
    <source>
        <strain evidence="3">XCY_ONT2</strain>
    </source>
</reference>
<feature type="compositionally biased region" description="Polar residues" evidence="1">
    <location>
        <begin position="79"/>
        <end position="89"/>
    </location>
</feature>
<feature type="region of interest" description="Disordered" evidence="1">
    <location>
        <begin position="67"/>
        <end position="96"/>
    </location>
</feature>
<sequence>MDDEVKTTISKKKKNSNKICFDAEVVPQNVAEALKNRYKECEKPAEPVQNMDSQIFQVRKKNTDVISDKSVKVKKRSKQISNKEPSQNVKKQKKDTDIEKTINNTQTSDVQDDLETENSTKIKKKESNRAKKKIRHMELLLDKKIKTDNNNRESNLNYLSKWKHSRNDWKFEKRRQLWLKQNMFDVEKIPDDFWDIFIEYFSNAKGNVRKNILDEALKIIESNDREEKEDILFNRARSIVQCLQE</sequence>
<dbReference type="PANTHER" id="PTHR22306:SF2">
    <property type="entry name" value="CHROMOSOME 7 OPEN READING FRAME 50"/>
    <property type="match status" value="1"/>
</dbReference>
<evidence type="ECO:0000313" key="4">
    <source>
        <dbReference type="Proteomes" id="UP001329430"/>
    </source>
</evidence>
<dbReference type="AlphaFoldDB" id="A0AAN7VBZ6"/>
<keyword evidence="4" id="KW-1185">Reference proteome</keyword>
<dbReference type="InterPro" id="IPR019327">
    <property type="entry name" value="WKF"/>
</dbReference>
<proteinExistence type="predicted"/>
<evidence type="ECO:0000256" key="1">
    <source>
        <dbReference type="SAM" id="MobiDB-lite"/>
    </source>
</evidence>
<dbReference type="EMBL" id="JAVRBK010000005">
    <property type="protein sequence ID" value="KAK5643389.1"/>
    <property type="molecule type" value="Genomic_DNA"/>
</dbReference>
<dbReference type="PANTHER" id="PTHR22306">
    <property type="entry name" value="CHROMOSOME 7 OPEN READING FRAME 50"/>
    <property type="match status" value="1"/>
</dbReference>
<comment type="caution">
    <text evidence="3">The sequence shown here is derived from an EMBL/GenBank/DDBJ whole genome shotgun (WGS) entry which is preliminary data.</text>
</comment>
<dbReference type="Proteomes" id="UP001329430">
    <property type="component" value="Chromosome 5"/>
</dbReference>
<organism evidence="3 4">
    <name type="scientific">Pyrocoelia pectoralis</name>
    <dbReference type="NCBI Taxonomy" id="417401"/>
    <lineage>
        <taxon>Eukaryota</taxon>
        <taxon>Metazoa</taxon>
        <taxon>Ecdysozoa</taxon>
        <taxon>Arthropoda</taxon>
        <taxon>Hexapoda</taxon>
        <taxon>Insecta</taxon>
        <taxon>Pterygota</taxon>
        <taxon>Neoptera</taxon>
        <taxon>Endopterygota</taxon>
        <taxon>Coleoptera</taxon>
        <taxon>Polyphaga</taxon>
        <taxon>Elateriformia</taxon>
        <taxon>Elateroidea</taxon>
        <taxon>Lampyridae</taxon>
        <taxon>Lampyrinae</taxon>
        <taxon>Pyrocoelia</taxon>
    </lineage>
</organism>
<evidence type="ECO:0000259" key="2">
    <source>
        <dbReference type="Pfam" id="PF10180"/>
    </source>
</evidence>
<protein>
    <recommendedName>
        <fullName evidence="2">WKF domain-containing protein</fullName>
    </recommendedName>
</protein>
<dbReference type="Pfam" id="PF10180">
    <property type="entry name" value="WKF"/>
    <property type="match status" value="1"/>
</dbReference>